<reference evidence="1" key="2">
    <citation type="submission" date="2023-01" db="EMBL/GenBank/DDBJ databases">
        <authorList>
            <person name="Petersen C."/>
        </authorList>
    </citation>
    <scope>NUCLEOTIDE SEQUENCE</scope>
    <source>
        <strain evidence="1">IBT 15450</strain>
    </source>
</reference>
<dbReference type="GO" id="GO:0000160">
    <property type="term" value="P:phosphorelay signal transduction system"/>
    <property type="evidence" value="ECO:0007669"/>
    <property type="project" value="InterPro"/>
</dbReference>
<keyword evidence="2" id="KW-1185">Reference proteome</keyword>
<organism evidence="1 2">
    <name type="scientific">Penicillium canescens</name>
    <dbReference type="NCBI Taxonomy" id="5083"/>
    <lineage>
        <taxon>Eukaryota</taxon>
        <taxon>Fungi</taxon>
        <taxon>Dikarya</taxon>
        <taxon>Ascomycota</taxon>
        <taxon>Pezizomycotina</taxon>
        <taxon>Eurotiomycetes</taxon>
        <taxon>Eurotiomycetidae</taxon>
        <taxon>Eurotiales</taxon>
        <taxon>Aspergillaceae</taxon>
        <taxon>Penicillium</taxon>
    </lineage>
</organism>
<dbReference type="AlphaFoldDB" id="A0AAD6NBV4"/>
<evidence type="ECO:0000313" key="1">
    <source>
        <dbReference type="EMBL" id="KAJ6050966.1"/>
    </source>
</evidence>
<reference evidence="1" key="1">
    <citation type="journal article" date="2023" name="IMA Fungus">
        <title>Comparative genomic study of the Penicillium genus elucidates a diverse pangenome and 15 lateral gene transfer events.</title>
        <authorList>
            <person name="Petersen C."/>
            <person name="Sorensen T."/>
            <person name="Nielsen M.R."/>
            <person name="Sondergaard T.E."/>
            <person name="Sorensen J.L."/>
            <person name="Fitzpatrick D.A."/>
            <person name="Frisvad J.C."/>
            <person name="Nielsen K.L."/>
        </authorList>
    </citation>
    <scope>NUCLEOTIDE SEQUENCE</scope>
    <source>
        <strain evidence="1">IBT 15450</strain>
    </source>
</reference>
<dbReference type="EMBL" id="JAQJZL010000002">
    <property type="protein sequence ID" value="KAJ6050966.1"/>
    <property type="molecule type" value="Genomic_DNA"/>
</dbReference>
<evidence type="ECO:0000313" key="2">
    <source>
        <dbReference type="Proteomes" id="UP001219568"/>
    </source>
</evidence>
<dbReference type="InterPro" id="IPR036641">
    <property type="entry name" value="HPT_dom_sf"/>
</dbReference>
<name>A0AAD6NBV4_PENCN</name>
<dbReference type="SUPFAM" id="SSF47226">
    <property type="entry name" value="Histidine-containing phosphotransfer domain, HPT domain"/>
    <property type="match status" value="1"/>
</dbReference>
<gene>
    <name evidence="1" type="ORF">N7460_001500</name>
</gene>
<protein>
    <submittedName>
        <fullName evidence="1">Uncharacterized protein</fullName>
    </submittedName>
</protein>
<dbReference type="Gene3D" id="1.20.120.160">
    <property type="entry name" value="HPT domain"/>
    <property type="match status" value="1"/>
</dbReference>
<sequence length="128" mass="14712">MEISELNSKLKEVFDMAVFSQLLEMDEEKDRKISSTALYSFIEKGEQQVDVMEYYLESLQQCAAAMGFYKVHESCGNIRRASAMINRHSQVAETAQVDFLRFIKKEIGTLSDTVLYARATIDLFYEAN</sequence>
<comment type="caution">
    <text evidence="1">The sequence shown here is derived from an EMBL/GenBank/DDBJ whole genome shotgun (WGS) entry which is preliminary data.</text>
</comment>
<accession>A0AAD6NBV4</accession>
<proteinExistence type="predicted"/>
<dbReference type="Proteomes" id="UP001219568">
    <property type="component" value="Unassembled WGS sequence"/>
</dbReference>